<dbReference type="PROSITE" id="PS51257">
    <property type="entry name" value="PROKAR_LIPOPROTEIN"/>
    <property type="match status" value="1"/>
</dbReference>
<keyword evidence="3" id="KW-1185">Reference proteome</keyword>
<comment type="caution">
    <text evidence="2">The sequence shown here is derived from an EMBL/GenBank/DDBJ whole genome shotgun (WGS) entry which is preliminary data.</text>
</comment>
<keyword evidence="1" id="KW-0732">Signal</keyword>
<feature type="chain" id="PRO_5020848754" evidence="1">
    <location>
        <begin position="23"/>
        <end position="188"/>
    </location>
</feature>
<dbReference type="RefSeq" id="WP_133543169.1">
    <property type="nucleotide sequence ID" value="NZ_SNYQ01000001.1"/>
</dbReference>
<dbReference type="Pfam" id="PF17311">
    <property type="entry name" value="DUF5358"/>
    <property type="match status" value="1"/>
</dbReference>
<dbReference type="OrthoDB" id="5687948at2"/>
<gene>
    <name evidence="2" type="ORF">EDC45_0531</name>
</gene>
<dbReference type="InterPro" id="IPR035279">
    <property type="entry name" value="DUF5358"/>
</dbReference>
<dbReference type="EMBL" id="SNYQ01000001">
    <property type="protein sequence ID" value="TDQ59869.1"/>
    <property type="molecule type" value="Genomic_DNA"/>
</dbReference>
<feature type="signal peptide" evidence="1">
    <location>
        <begin position="1"/>
        <end position="22"/>
    </location>
</feature>
<dbReference type="AlphaFoldDB" id="A0A4R6VGD1"/>
<dbReference type="Proteomes" id="UP000295657">
    <property type="component" value="Unassembled WGS sequence"/>
</dbReference>
<evidence type="ECO:0000313" key="2">
    <source>
        <dbReference type="EMBL" id="TDQ59869.1"/>
    </source>
</evidence>
<sequence length="188" mass="21459">MLKKLLLLTAIGALSACSFGGAEDKIPAQFAGADYQLSDENAQKWVSEGNQREQCIYPNLTRIQQEHFSKEDAFIYSQYIFFYPLEDIIGSDNLKMIKEDPISMDYVTFQRKKFKDRIKTDPMDTEKCEILRKQARADLAVVKGEYRNAMAEEPKTGSDKSTDKNGNSLEKSKFSFDILKWGIGLMLL</sequence>
<reference evidence="2 3" key="1">
    <citation type="submission" date="2019-03" db="EMBL/GenBank/DDBJ databases">
        <title>Genomic Encyclopedia of Type Strains, Phase IV (KMG-IV): sequencing the most valuable type-strain genomes for metagenomic binning, comparative biology and taxonomic classification.</title>
        <authorList>
            <person name="Goeker M."/>
        </authorList>
    </citation>
    <scope>NUCLEOTIDE SEQUENCE [LARGE SCALE GENOMIC DNA]</scope>
    <source>
        <strain evidence="2 3">DSM 28403</strain>
    </source>
</reference>
<protein>
    <submittedName>
        <fullName evidence="2">Uncharacterized protein</fullName>
    </submittedName>
</protein>
<organism evidence="2 3">
    <name type="scientific">Mesocricetibacter intestinalis</name>
    <dbReference type="NCBI Taxonomy" id="1521930"/>
    <lineage>
        <taxon>Bacteria</taxon>
        <taxon>Pseudomonadati</taxon>
        <taxon>Pseudomonadota</taxon>
        <taxon>Gammaproteobacteria</taxon>
        <taxon>Pasteurellales</taxon>
        <taxon>Pasteurellaceae</taxon>
        <taxon>Mesocricetibacter</taxon>
    </lineage>
</organism>
<proteinExistence type="predicted"/>
<accession>A0A4R6VGD1</accession>
<evidence type="ECO:0000313" key="3">
    <source>
        <dbReference type="Proteomes" id="UP000295657"/>
    </source>
</evidence>
<evidence type="ECO:0000256" key="1">
    <source>
        <dbReference type="SAM" id="SignalP"/>
    </source>
</evidence>
<name>A0A4R6VGD1_9PAST</name>